<feature type="transmembrane region" description="Helical" evidence="5">
    <location>
        <begin position="339"/>
        <end position="362"/>
    </location>
</feature>
<sequence length="412" mass="42891">MLGPYREVLRTPHTIPMELSGFIGRLPLSMVGLGSVFLIIGNYPGKAYGLGGTVAAVGAIATAIMGPILGRLADRFGQRRVLIPVVILFGAGATLFIIAVKNLAPAWVLCIAALLAGGCIPPVGSMLRARWSYLLEGSRRLPAALAMESVLDELVFIIGPVLVTFLSSTGHATSGMVVAAALAVIGSLTFAAQHRTEPPPGRSESYSGPSAIRTPGLSILCLVGLSMGMTLGTFELVLVAFAKSQHESSLAGVLIAALAVGSMLSGIVWGTINWLAPLNRRLLLILCALAIATLPMLVTTNIWLLLIFVVICGMAVSPTLITSFTLCEELVPRESTNEGFTWIGTTIALGVAVGTSASGIIVDSYNANLAFGVATIAAGISALAVWAAQRLLHPKGRIISTDSSYGYPDLTE</sequence>
<feature type="transmembrane region" description="Helical" evidence="5">
    <location>
        <begin position="282"/>
        <end position="298"/>
    </location>
</feature>
<gene>
    <name evidence="7" type="ORF">CLV47_12514</name>
</gene>
<feature type="transmembrane region" description="Helical" evidence="5">
    <location>
        <begin position="81"/>
        <end position="100"/>
    </location>
</feature>
<dbReference type="GO" id="GO:0022857">
    <property type="term" value="F:transmembrane transporter activity"/>
    <property type="evidence" value="ECO:0007669"/>
    <property type="project" value="InterPro"/>
</dbReference>
<keyword evidence="8" id="KW-1185">Reference proteome</keyword>
<feature type="transmembrane region" description="Helical" evidence="5">
    <location>
        <begin position="172"/>
        <end position="192"/>
    </location>
</feature>
<dbReference type="EMBL" id="PVUE01000025">
    <property type="protein sequence ID" value="PRZ33558.1"/>
    <property type="molecule type" value="Genomic_DNA"/>
</dbReference>
<dbReference type="SUPFAM" id="SSF103473">
    <property type="entry name" value="MFS general substrate transporter"/>
    <property type="match status" value="1"/>
</dbReference>
<dbReference type="PROSITE" id="PS50850">
    <property type="entry name" value="MFS"/>
    <property type="match status" value="1"/>
</dbReference>
<comment type="caution">
    <text evidence="7">The sequence shown here is derived from an EMBL/GenBank/DDBJ whole genome shotgun (WGS) entry which is preliminary data.</text>
</comment>
<feature type="domain" description="Major facilitator superfamily (MFS) profile" evidence="6">
    <location>
        <begin position="216"/>
        <end position="412"/>
    </location>
</feature>
<dbReference type="Gene3D" id="1.20.1250.20">
    <property type="entry name" value="MFS general substrate transporter like domains"/>
    <property type="match status" value="2"/>
</dbReference>
<accession>A0A2T0ZBM3</accession>
<feature type="transmembrane region" description="Helical" evidence="5">
    <location>
        <begin position="368"/>
        <end position="388"/>
    </location>
</feature>
<dbReference type="AlphaFoldDB" id="A0A2T0ZBM3"/>
<dbReference type="Pfam" id="PF07690">
    <property type="entry name" value="MFS_1"/>
    <property type="match status" value="1"/>
</dbReference>
<evidence type="ECO:0000256" key="1">
    <source>
        <dbReference type="ARBA" id="ARBA00004651"/>
    </source>
</evidence>
<proteinExistence type="predicted"/>
<evidence type="ECO:0000256" key="2">
    <source>
        <dbReference type="ARBA" id="ARBA00022692"/>
    </source>
</evidence>
<feature type="transmembrane region" description="Helical" evidence="5">
    <location>
        <begin position="106"/>
        <end position="124"/>
    </location>
</feature>
<feature type="transmembrane region" description="Helical" evidence="5">
    <location>
        <begin position="47"/>
        <end position="69"/>
    </location>
</feature>
<dbReference type="PANTHER" id="PTHR23542:SF1">
    <property type="entry name" value="MAJOR FACILITATOR SUPERFAMILY (MFS) PROFILE DOMAIN-CONTAINING PROTEIN"/>
    <property type="match status" value="1"/>
</dbReference>
<dbReference type="OrthoDB" id="9180256at2"/>
<feature type="transmembrane region" description="Helical" evidence="5">
    <location>
        <begin position="304"/>
        <end position="327"/>
    </location>
</feature>
<dbReference type="RefSeq" id="WP_106350896.1">
    <property type="nucleotide sequence ID" value="NZ_PVUE01000025.1"/>
</dbReference>
<feature type="transmembrane region" description="Helical" evidence="5">
    <location>
        <begin position="21"/>
        <end position="41"/>
    </location>
</feature>
<dbReference type="InterPro" id="IPR011701">
    <property type="entry name" value="MFS"/>
</dbReference>
<keyword evidence="2 5" id="KW-0812">Transmembrane</keyword>
<evidence type="ECO:0000256" key="3">
    <source>
        <dbReference type="ARBA" id="ARBA00022989"/>
    </source>
</evidence>
<evidence type="ECO:0000313" key="8">
    <source>
        <dbReference type="Proteomes" id="UP000237752"/>
    </source>
</evidence>
<dbReference type="InterPro" id="IPR020846">
    <property type="entry name" value="MFS_dom"/>
</dbReference>
<keyword evidence="4 5" id="KW-0472">Membrane</keyword>
<organism evidence="7 8">
    <name type="scientific">Antricoccus suffuscus</name>
    <dbReference type="NCBI Taxonomy" id="1629062"/>
    <lineage>
        <taxon>Bacteria</taxon>
        <taxon>Bacillati</taxon>
        <taxon>Actinomycetota</taxon>
        <taxon>Actinomycetes</taxon>
        <taxon>Geodermatophilales</taxon>
        <taxon>Antricoccaceae</taxon>
        <taxon>Antricoccus</taxon>
    </lineage>
</organism>
<evidence type="ECO:0000256" key="5">
    <source>
        <dbReference type="SAM" id="Phobius"/>
    </source>
</evidence>
<evidence type="ECO:0000259" key="6">
    <source>
        <dbReference type="PROSITE" id="PS50850"/>
    </source>
</evidence>
<feature type="transmembrane region" description="Helical" evidence="5">
    <location>
        <begin position="248"/>
        <end position="270"/>
    </location>
</feature>
<comment type="subcellular location">
    <subcellularLocation>
        <location evidence="1">Cell membrane</location>
        <topology evidence="1">Multi-pass membrane protein</topology>
    </subcellularLocation>
</comment>
<name>A0A2T0ZBM3_9ACTN</name>
<reference evidence="7 8" key="1">
    <citation type="submission" date="2018-03" db="EMBL/GenBank/DDBJ databases">
        <title>Genomic Encyclopedia of Archaeal and Bacterial Type Strains, Phase II (KMG-II): from individual species to whole genera.</title>
        <authorList>
            <person name="Goeker M."/>
        </authorList>
    </citation>
    <scope>NUCLEOTIDE SEQUENCE [LARGE SCALE GENOMIC DNA]</scope>
    <source>
        <strain evidence="7 8">DSM 100065</strain>
    </source>
</reference>
<keyword evidence="3 5" id="KW-1133">Transmembrane helix</keyword>
<evidence type="ECO:0000256" key="4">
    <source>
        <dbReference type="ARBA" id="ARBA00023136"/>
    </source>
</evidence>
<dbReference type="InterPro" id="IPR036259">
    <property type="entry name" value="MFS_trans_sf"/>
</dbReference>
<evidence type="ECO:0000313" key="7">
    <source>
        <dbReference type="EMBL" id="PRZ33558.1"/>
    </source>
</evidence>
<dbReference type="PANTHER" id="PTHR23542">
    <property type="match status" value="1"/>
</dbReference>
<feature type="transmembrane region" description="Helical" evidence="5">
    <location>
        <begin position="217"/>
        <end position="242"/>
    </location>
</feature>
<feature type="transmembrane region" description="Helical" evidence="5">
    <location>
        <begin position="145"/>
        <end position="166"/>
    </location>
</feature>
<dbReference type="Proteomes" id="UP000237752">
    <property type="component" value="Unassembled WGS sequence"/>
</dbReference>
<dbReference type="GO" id="GO:0005886">
    <property type="term" value="C:plasma membrane"/>
    <property type="evidence" value="ECO:0007669"/>
    <property type="project" value="UniProtKB-SubCell"/>
</dbReference>
<protein>
    <submittedName>
        <fullName evidence="7">Putative MFS family arabinose efflux permease</fullName>
    </submittedName>
</protein>